<comment type="caution">
    <text evidence="1">The sequence shown here is derived from an EMBL/GenBank/DDBJ whole genome shotgun (WGS) entry which is preliminary data.</text>
</comment>
<dbReference type="Proteomes" id="UP001489509">
    <property type="component" value="Unassembled WGS sequence"/>
</dbReference>
<reference evidence="1 2" key="1">
    <citation type="submission" date="2024-03" db="EMBL/GenBank/DDBJ databases">
        <title>Human intestinal bacterial collection.</title>
        <authorList>
            <person name="Pauvert C."/>
            <person name="Hitch T.C.A."/>
            <person name="Clavel T."/>
        </authorList>
    </citation>
    <scope>NUCLEOTIDE SEQUENCE [LARGE SCALE GENOMIC DNA]</scope>
    <source>
        <strain evidence="1 2">CLA-JM-H44</strain>
    </source>
</reference>
<evidence type="ECO:0008006" key="3">
    <source>
        <dbReference type="Google" id="ProtNLM"/>
    </source>
</evidence>
<name>A0ABV1DZ27_9FIRM</name>
<dbReference type="RefSeq" id="WP_349217829.1">
    <property type="nucleotide sequence ID" value="NZ_JBBMFD010000001.1"/>
</dbReference>
<organism evidence="1 2">
    <name type="scientific">Solibaculum intestinale</name>
    <dbReference type="NCBI Taxonomy" id="3133165"/>
    <lineage>
        <taxon>Bacteria</taxon>
        <taxon>Bacillati</taxon>
        <taxon>Bacillota</taxon>
        <taxon>Clostridia</taxon>
        <taxon>Eubacteriales</taxon>
        <taxon>Oscillospiraceae</taxon>
        <taxon>Solibaculum</taxon>
    </lineage>
</organism>
<keyword evidence="2" id="KW-1185">Reference proteome</keyword>
<evidence type="ECO:0000313" key="2">
    <source>
        <dbReference type="Proteomes" id="UP001489509"/>
    </source>
</evidence>
<sequence>MLKIQPVRDEERRETFLSTHGMPMEQRFAVLEAVENGICTGSLVFSREGERAVLWSIFFGEDQTLLDGLVRAAASIAMDAGAKTVECETAALFEVLSSVGFHKIGDKMVINLPQFFQRCCAGRNPR</sequence>
<protein>
    <recommendedName>
        <fullName evidence="3">N-acetyltransferase domain-containing protein</fullName>
    </recommendedName>
</protein>
<proteinExistence type="predicted"/>
<accession>A0ABV1DZ27</accession>
<gene>
    <name evidence="1" type="ORF">WMO26_01870</name>
</gene>
<dbReference type="EMBL" id="JBBMFD010000001">
    <property type="protein sequence ID" value="MEQ2439571.1"/>
    <property type="molecule type" value="Genomic_DNA"/>
</dbReference>
<evidence type="ECO:0000313" key="1">
    <source>
        <dbReference type="EMBL" id="MEQ2439571.1"/>
    </source>
</evidence>